<evidence type="ECO:0000313" key="9">
    <source>
        <dbReference type="Proteomes" id="UP000008912"/>
    </source>
</evidence>
<evidence type="ECO:0000313" key="8">
    <source>
        <dbReference type="Ensembl" id="ENSAMEP00000009658.2"/>
    </source>
</evidence>
<keyword evidence="4" id="KW-0158">Chromosome</keyword>
<dbReference type="Ensembl" id="ENSAMET00000010075.2">
    <property type="protein sequence ID" value="ENSAMEP00000009658.2"/>
    <property type="gene ID" value="ENSAMEG00000009168.2"/>
</dbReference>
<accession>G1LRH3</accession>
<organism evidence="8 9">
    <name type="scientific">Ailuropoda melanoleuca</name>
    <name type="common">Giant panda</name>
    <dbReference type="NCBI Taxonomy" id="9646"/>
    <lineage>
        <taxon>Eukaryota</taxon>
        <taxon>Metazoa</taxon>
        <taxon>Chordata</taxon>
        <taxon>Craniata</taxon>
        <taxon>Vertebrata</taxon>
        <taxon>Euteleostomi</taxon>
        <taxon>Mammalia</taxon>
        <taxon>Eutheria</taxon>
        <taxon>Laurasiatheria</taxon>
        <taxon>Carnivora</taxon>
        <taxon>Caniformia</taxon>
        <taxon>Ursidae</taxon>
        <taxon>Ailuropoda</taxon>
    </lineage>
</organism>
<keyword evidence="6" id="KW-0137">Centromere</keyword>
<dbReference type="GO" id="GO:0016604">
    <property type="term" value="C:nuclear body"/>
    <property type="evidence" value="ECO:0007669"/>
    <property type="project" value="Ensembl"/>
</dbReference>
<sequence>MRRAGPVLLNPGGGVWIPEASRPSVLGEVLLRTARNGGSQSGGNLPISEQDSPERTCAIMSSQKRVKDSQAQKSTSQVSNSYQTNLLAGEEKEDLNDSKHSLKHGQDNPAEDYGHADDQGEDALQIAMRYFEKGPVKTSQSKDKILEKHLKTVENVAWNNGLAPEGIDVLLNVALSGKFGSAVNTRILKCMIPTTLISEDSVVKAVSWLCVGKCSGSTKVLFYRWLVAMFDFIDHKDQINLLYGFFFASLQDDALCPYVCHLLYLLTKKENVKPFRVRKLLDLQTKMGMQPHLQALLSLYKFFAPTLISVSLPARKKIYFKNSENLWKTALFAVRQRNHGPPPEPLKLMLDPAQVRPVKRKWNSYSVIPALNSSSCSKECGKKGMTLSDYLSSNRSFPLEQLKSFPQLLQNIHCLELPSQMGAVLNNSLLLHYINCVKDESILLRLYHWLSQTLQEECIWYKMNNYEHGKEFTNFLDTIIRAECFLQEGFYSCETFLYKSLPLWDGFCCRSQFLQLVSWIPFSNFSEMKPLVFDHLGQLFFTSTIYFKCSVFQSLKELLQNWLLWLSTDIHMKPMMNSPLETTLGGSMNSVSELIHYVGWLSTTAMRLENNSTFLLHFILDFYGKVCDIYINYNLPLVVLFPPGIFYSALLSLDSSILNQLCYIMHRYRNNLTAAKKNELVQKTKSEFNFSSKTYQEFNHYLTAMVGCLWTSKPFQKGLYINPEVLEKAGIAEYKNSLNLVHHPALLSYAVSFLLQEWPEGRTVNMSSIRGKKWNWYLDYLFSEGLQGLKLFIKSSIHHSSVP</sequence>
<dbReference type="Pfam" id="PF07778">
    <property type="entry name" value="CENP-I"/>
    <property type="match status" value="1"/>
</dbReference>
<dbReference type="AlphaFoldDB" id="G1LRH3"/>
<comment type="subcellular location">
    <subcellularLocation>
        <location evidence="2">Chromosome</location>
        <location evidence="2">Centromere</location>
    </subcellularLocation>
    <subcellularLocation>
        <location evidence="1">Nucleus</location>
    </subcellularLocation>
</comment>
<feature type="compositionally biased region" description="Polar residues" evidence="7">
    <location>
        <begin position="71"/>
        <end position="86"/>
    </location>
</feature>
<evidence type="ECO:0000256" key="4">
    <source>
        <dbReference type="ARBA" id="ARBA00022454"/>
    </source>
</evidence>
<dbReference type="GO" id="GO:0034080">
    <property type="term" value="P:CENP-A containing chromatin assembly"/>
    <property type="evidence" value="ECO:0007669"/>
    <property type="project" value="TreeGrafter"/>
</dbReference>
<evidence type="ECO:0000256" key="7">
    <source>
        <dbReference type="SAM" id="MobiDB-lite"/>
    </source>
</evidence>
<reference evidence="8" key="2">
    <citation type="submission" date="2025-08" db="UniProtKB">
        <authorList>
            <consortium name="Ensembl"/>
        </authorList>
    </citation>
    <scope>IDENTIFICATION</scope>
</reference>
<evidence type="ECO:0000256" key="1">
    <source>
        <dbReference type="ARBA" id="ARBA00004123"/>
    </source>
</evidence>
<keyword evidence="9" id="KW-1185">Reference proteome</keyword>
<evidence type="ECO:0000256" key="2">
    <source>
        <dbReference type="ARBA" id="ARBA00004584"/>
    </source>
</evidence>
<gene>
    <name evidence="8" type="primary">CENPI</name>
</gene>
<dbReference type="PANTHER" id="PTHR48208:SF2">
    <property type="entry name" value="CENTROMERE PROTEIN I"/>
    <property type="match status" value="1"/>
</dbReference>
<reference evidence="8 9" key="1">
    <citation type="journal article" date="2010" name="Nature">
        <title>The sequence and de novo assembly of the giant panda genome.</title>
        <authorList>
            <person name="Li R."/>
            <person name="Fan W."/>
            <person name="Tian G."/>
            <person name="Zhu H."/>
            <person name="He L."/>
            <person name="Cai J."/>
            <person name="Huang Q."/>
            <person name="Cai Q."/>
            <person name="Li B."/>
            <person name="Bai Y."/>
            <person name="Zhang Z."/>
            <person name="Zhang Y."/>
            <person name="Wang W."/>
            <person name="Li J."/>
            <person name="Wei F."/>
            <person name="Li H."/>
            <person name="Jian M."/>
            <person name="Li J."/>
            <person name="Zhang Z."/>
            <person name="Nielsen R."/>
            <person name="Li D."/>
            <person name="Gu W."/>
            <person name="Yang Z."/>
            <person name="Xuan Z."/>
            <person name="Ryder O.A."/>
            <person name="Leung F.C."/>
            <person name="Zhou Y."/>
            <person name="Cao J."/>
            <person name="Sun X."/>
            <person name="Fu Y."/>
            <person name="Fang X."/>
            <person name="Guo X."/>
            <person name="Wang B."/>
            <person name="Hou R."/>
            <person name="Shen F."/>
            <person name="Mu B."/>
            <person name="Ni P."/>
            <person name="Lin R."/>
            <person name="Qian W."/>
            <person name="Wang G."/>
            <person name="Yu C."/>
            <person name="Nie W."/>
            <person name="Wang J."/>
            <person name="Wu Z."/>
            <person name="Liang H."/>
            <person name="Min J."/>
            <person name="Wu Q."/>
            <person name="Cheng S."/>
            <person name="Ruan J."/>
            <person name="Wang M."/>
            <person name="Shi Z."/>
            <person name="Wen M."/>
            <person name="Liu B."/>
            <person name="Ren X."/>
            <person name="Zheng H."/>
            <person name="Dong D."/>
            <person name="Cook K."/>
            <person name="Shan G."/>
            <person name="Zhang H."/>
            <person name="Kosiol C."/>
            <person name="Xie X."/>
            <person name="Lu Z."/>
            <person name="Zheng H."/>
            <person name="Li Y."/>
            <person name="Steiner C.C."/>
            <person name="Lam T.T."/>
            <person name="Lin S."/>
            <person name="Zhang Q."/>
            <person name="Li G."/>
            <person name="Tian J."/>
            <person name="Gong T."/>
            <person name="Liu H."/>
            <person name="Zhang D."/>
            <person name="Fang L."/>
            <person name="Ye C."/>
            <person name="Zhang J."/>
            <person name="Hu W."/>
            <person name="Xu A."/>
            <person name="Ren Y."/>
            <person name="Zhang G."/>
            <person name="Bruford M.W."/>
            <person name="Li Q."/>
            <person name="Ma L."/>
            <person name="Guo Y."/>
            <person name="An N."/>
            <person name="Hu Y."/>
            <person name="Zheng Y."/>
            <person name="Shi Y."/>
            <person name="Li Z."/>
            <person name="Liu Q."/>
            <person name="Chen Y."/>
            <person name="Zhao J."/>
            <person name="Qu N."/>
            <person name="Zhao S."/>
            <person name="Tian F."/>
            <person name="Wang X."/>
            <person name="Wang H."/>
            <person name="Xu L."/>
            <person name="Liu X."/>
            <person name="Vinar T."/>
            <person name="Wang Y."/>
            <person name="Lam T.W."/>
            <person name="Yiu S.M."/>
            <person name="Liu S."/>
            <person name="Zhang H."/>
            <person name="Li D."/>
            <person name="Huang Y."/>
            <person name="Wang X."/>
            <person name="Yang G."/>
            <person name="Jiang Z."/>
            <person name="Wang J."/>
            <person name="Qin N."/>
            <person name="Li L."/>
            <person name="Li J."/>
            <person name="Bolund L."/>
            <person name="Kristiansen K."/>
            <person name="Wong G.K."/>
            <person name="Olson M."/>
            <person name="Zhang X."/>
            <person name="Li S."/>
            <person name="Yang H."/>
            <person name="Wang J."/>
            <person name="Wang J."/>
        </authorList>
    </citation>
    <scope>NUCLEOTIDE SEQUENCE [LARGE SCALE GENOMIC DNA]</scope>
</reference>
<evidence type="ECO:0000256" key="6">
    <source>
        <dbReference type="ARBA" id="ARBA00023328"/>
    </source>
</evidence>
<feature type="region of interest" description="Disordered" evidence="7">
    <location>
        <begin position="61"/>
        <end position="117"/>
    </location>
</feature>
<name>G1LRH3_AILME</name>
<comment type="similarity">
    <text evidence="3">Belongs to the CENP-I/CTF3 family.</text>
</comment>
<dbReference type="Proteomes" id="UP000008912">
    <property type="component" value="Unassembled WGS sequence"/>
</dbReference>
<evidence type="ECO:0000256" key="3">
    <source>
        <dbReference type="ARBA" id="ARBA00005470"/>
    </source>
</evidence>
<proteinExistence type="inferred from homology"/>
<dbReference type="InterPro" id="IPR012485">
    <property type="entry name" value="CENP-I"/>
</dbReference>
<dbReference type="PANTHER" id="PTHR48208">
    <property type="entry name" value="CENTROMERE PROTEIN I"/>
    <property type="match status" value="1"/>
</dbReference>
<evidence type="ECO:0000256" key="5">
    <source>
        <dbReference type="ARBA" id="ARBA00023242"/>
    </source>
</evidence>
<protein>
    <submittedName>
        <fullName evidence="8">Centromere protein I</fullName>
    </submittedName>
</protein>
<feature type="compositionally biased region" description="Basic and acidic residues" evidence="7">
    <location>
        <begin position="95"/>
        <end position="117"/>
    </location>
</feature>
<dbReference type="InParanoid" id="G1LRH3"/>
<reference evidence="8" key="3">
    <citation type="submission" date="2025-09" db="UniProtKB">
        <authorList>
            <consortium name="Ensembl"/>
        </authorList>
    </citation>
    <scope>IDENTIFICATION</scope>
</reference>
<dbReference type="GeneTree" id="ENSGT00390000013235"/>
<dbReference type="GO" id="GO:0000939">
    <property type="term" value="C:inner kinetochore"/>
    <property type="evidence" value="ECO:0007669"/>
    <property type="project" value="Ensembl"/>
</dbReference>
<keyword evidence="5" id="KW-0539">Nucleus</keyword>
<dbReference type="GO" id="GO:0000070">
    <property type="term" value="P:mitotic sister chromatid segregation"/>
    <property type="evidence" value="ECO:0007669"/>
    <property type="project" value="TreeGrafter"/>
</dbReference>